<dbReference type="Proteomes" id="UP000050501">
    <property type="component" value="Unassembled WGS sequence"/>
</dbReference>
<comment type="caution">
    <text evidence="9">The sequence shown here is derived from an EMBL/GenBank/DDBJ whole genome shotgun (WGS) entry which is preliminary data.</text>
</comment>
<keyword evidence="5" id="KW-0472">Membrane</keyword>
<comment type="similarity">
    <text evidence="2">Belongs to the BMP lipoprotein family.</text>
</comment>
<dbReference type="Pfam" id="PF02608">
    <property type="entry name" value="Bmp"/>
    <property type="match status" value="1"/>
</dbReference>
<feature type="signal peptide" evidence="7">
    <location>
        <begin position="1"/>
        <end position="24"/>
    </location>
</feature>
<evidence type="ECO:0000256" key="3">
    <source>
        <dbReference type="ARBA" id="ARBA00022475"/>
    </source>
</evidence>
<dbReference type="InterPro" id="IPR050957">
    <property type="entry name" value="BMP_lipoprotein"/>
</dbReference>
<evidence type="ECO:0000256" key="1">
    <source>
        <dbReference type="ARBA" id="ARBA00004193"/>
    </source>
</evidence>
<dbReference type="OrthoDB" id="9769871at2"/>
<evidence type="ECO:0000259" key="8">
    <source>
        <dbReference type="Pfam" id="PF02608"/>
    </source>
</evidence>
<dbReference type="SUPFAM" id="SSF53822">
    <property type="entry name" value="Periplasmic binding protein-like I"/>
    <property type="match status" value="1"/>
</dbReference>
<evidence type="ECO:0000256" key="6">
    <source>
        <dbReference type="ARBA" id="ARBA00023288"/>
    </source>
</evidence>
<keyword evidence="4 7" id="KW-0732">Signal</keyword>
<dbReference type="EMBL" id="LGCM01000014">
    <property type="protein sequence ID" value="KPL89851.1"/>
    <property type="molecule type" value="Genomic_DNA"/>
</dbReference>
<feature type="domain" description="ABC transporter substrate-binding protein PnrA-like" evidence="8">
    <location>
        <begin position="40"/>
        <end position="352"/>
    </location>
</feature>
<accession>A0A0P6Y9U6</accession>
<keyword evidence="10" id="KW-1185">Reference proteome</keyword>
<evidence type="ECO:0000256" key="4">
    <source>
        <dbReference type="ARBA" id="ARBA00022729"/>
    </source>
</evidence>
<name>A0A0P6Y9U6_9CHLR</name>
<dbReference type="CDD" id="cd19964">
    <property type="entry name" value="PBP1_BMP-like"/>
    <property type="match status" value="1"/>
</dbReference>
<dbReference type="STRING" id="229921.ADN01_02925"/>
<protein>
    <submittedName>
        <fullName evidence="9">Adenine nucleotide translocator 1</fullName>
    </submittedName>
</protein>
<evidence type="ECO:0000256" key="2">
    <source>
        <dbReference type="ARBA" id="ARBA00008610"/>
    </source>
</evidence>
<dbReference type="GO" id="GO:0005886">
    <property type="term" value="C:plasma membrane"/>
    <property type="evidence" value="ECO:0007669"/>
    <property type="project" value="UniProtKB-SubCell"/>
</dbReference>
<feature type="chain" id="PRO_5006133474" evidence="7">
    <location>
        <begin position="25"/>
        <end position="361"/>
    </location>
</feature>
<dbReference type="InterPro" id="IPR003760">
    <property type="entry name" value="PnrA-like"/>
</dbReference>
<evidence type="ECO:0000313" key="10">
    <source>
        <dbReference type="Proteomes" id="UP000050501"/>
    </source>
</evidence>
<keyword evidence="3" id="KW-1003">Cell membrane</keyword>
<sequence>MKKMMVILSVLVMAAMILTACAPAAAPAADTPAQPEAKKIKVVNLINGVQGDKSFFDSAVRGVTKAQQEFGLDVKTIEAGVDPARWQPALEDAAANEEYDIMILGTYQMSEFLQIVAPKYPDKKFIIYDVSVDYAACDCKNVYSVTYKQNEGSYLAGLYAGLMTQSGIEGMNPEKIVGTVGGQDIPVINDFIVGYKQGAKDAGLDPETGVIVQYAGGWNDPAKGKEISLALFQQGADIVFQVAGGTGEGVFQAAQEVGRYAIGVDSDQATIIEGTDAEKAKVILTSMMKNVDNSLYRALKLYVEGKLEFGKAEALGVAEGGVGLAYNKYYDEFTPQDVKDKIAQAEKDLLEGKIVVDTVFK</sequence>
<gene>
    <name evidence="9" type="ORF">ADN01_02925</name>
</gene>
<dbReference type="PROSITE" id="PS51257">
    <property type="entry name" value="PROKAR_LIPOPROTEIN"/>
    <property type="match status" value="1"/>
</dbReference>
<dbReference type="PANTHER" id="PTHR34296:SF2">
    <property type="entry name" value="ABC TRANSPORTER GUANOSINE-BINDING PROTEIN NUPN"/>
    <property type="match status" value="1"/>
</dbReference>
<reference evidence="9 10" key="1">
    <citation type="submission" date="2015-07" db="EMBL/GenBank/DDBJ databases">
        <title>Genome sequence of Levilinea saccharolytica DSM 16555.</title>
        <authorList>
            <person name="Hemp J."/>
            <person name="Ward L.M."/>
            <person name="Pace L.A."/>
            <person name="Fischer W.W."/>
        </authorList>
    </citation>
    <scope>NUCLEOTIDE SEQUENCE [LARGE SCALE GENOMIC DNA]</scope>
    <source>
        <strain evidence="9 10">KIBI-1</strain>
    </source>
</reference>
<comment type="subcellular location">
    <subcellularLocation>
        <location evidence="1">Cell membrane</location>
        <topology evidence="1">Lipid-anchor</topology>
    </subcellularLocation>
</comment>
<evidence type="ECO:0000313" key="9">
    <source>
        <dbReference type="EMBL" id="KPL89851.1"/>
    </source>
</evidence>
<dbReference type="PANTHER" id="PTHR34296">
    <property type="entry name" value="TRANSCRIPTIONAL ACTIVATOR PROTEIN MED"/>
    <property type="match status" value="1"/>
</dbReference>
<dbReference type="Gene3D" id="3.40.50.2300">
    <property type="match status" value="2"/>
</dbReference>
<proteinExistence type="inferred from homology"/>
<dbReference type="PATRIC" id="fig|229921.5.peg.2968"/>
<dbReference type="AlphaFoldDB" id="A0A0P6Y9U6"/>
<keyword evidence="6" id="KW-0449">Lipoprotein</keyword>
<organism evidence="9 10">
    <name type="scientific">Levilinea saccharolytica</name>
    <dbReference type="NCBI Taxonomy" id="229921"/>
    <lineage>
        <taxon>Bacteria</taxon>
        <taxon>Bacillati</taxon>
        <taxon>Chloroflexota</taxon>
        <taxon>Anaerolineae</taxon>
        <taxon>Anaerolineales</taxon>
        <taxon>Anaerolineaceae</taxon>
        <taxon>Levilinea</taxon>
    </lineage>
</organism>
<evidence type="ECO:0000256" key="5">
    <source>
        <dbReference type="ARBA" id="ARBA00023136"/>
    </source>
</evidence>
<evidence type="ECO:0000256" key="7">
    <source>
        <dbReference type="SAM" id="SignalP"/>
    </source>
</evidence>
<dbReference type="RefSeq" id="WP_075070914.1">
    <property type="nucleotide sequence ID" value="NZ_DF967974.1"/>
</dbReference>
<dbReference type="InterPro" id="IPR028082">
    <property type="entry name" value="Peripla_BP_I"/>
</dbReference>